<accession>A0ABD3GJU2</accession>
<feature type="coiled-coil region" evidence="1">
    <location>
        <begin position="304"/>
        <end position="377"/>
    </location>
</feature>
<reference evidence="3 4" key="1">
    <citation type="submission" date="2024-09" db="EMBL/GenBank/DDBJ databases">
        <title>Chromosome-scale assembly of Riccia sorocarpa.</title>
        <authorList>
            <person name="Paukszto L."/>
        </authorList>
    </citation>
    <scope>NUCLEOTIDE SEQUENCE [LARGE SCALE GENOMIC DNA]</scope>
    <source>
        <strain evidence="3">LP-2024</strain>
        <tissue evidence="3">Aerial parts of the thallus</tissue>
    </source>
</reference>
<feature type="coiled-coil region" evidence="1">
    <location>
        <begin position="410"/>
        <end position="444"/>
    </location>
</feature>
<proteinExistence type="predicted"/>
<evidence type="ECO:0000256" key="1">
    <source>
        <dbReference type="SAM" id="Coils"/>
    </source>
</evidence>
<sequence>MRNIDTLCEAMEQEENTSRDSKRRNLFPNEASSSAEPPITAIQRYQAPERSISRPKVGITIEELSVLSKDEVFPFLDTTRLKDDKMVSIDPAIFSGGASSHSTCAPWEMDLSTAGLKRLVDFPSKGECRRIVPPSIVKNYFLDRTGQKKKGDLWKNIAPWFNFSLNHQQPRSEGWVVDDFRKFRLEGHPEGDSLDKRVRLVINQVQNVIGKTNLSFCSSSLVLLAVAHPDPSMADYRPDWHEFVAHEIRSRLGHEKRDKQSARMFREGWMAIVGIVRADFMAKEAASRGEPLLLESRNALTDTRAEWDSEKGELTRQRDALKEELEKVEQKALEAKEREEAVRKEKEALQRDYTNEKAEWEAKNSQLIAKVGQLHEEKKLNSSKEETVQTQLTALREMMEAATKRSDEPQAELKRELEAKEQDLKRLQENDKKIRHRLKAAKKKERDLETELKKMPVGVVLKGESKTLELMKSGKKWHISCYPQLFNVSDYTQWKKPVLPVICCFCRGLISPGTDLRIPTCGHNYHVSCVCSCFGLNYQVCWEESCRETIPLAWVKEFCVDREVDLKSLKERYYCSWDVRSMPPSQYADMEDSWEITGVPVMRALKKEYLQELSDGLSRKTVTAIRGLKSARRVHYFRPTHTVPGAQFQLWTPVNIGVQVVDWGHLWGYPCTDYWVFSSRVPAHEIGYHNRSLMTVDLDIPRSWPLVQALCDVNSALCIRLRPWDGIFLEYFAPTILGLPWVADIMGKLLEKKFVSVWVTGHVTLEALKCKDTYRTDEQFEILPPFFSKAQVWRCEHAGSSSADRTEADADHECADPHEFPKDATSTWLALKL</sequence>
<dbReference type="EMBL" id="JBJQOH010000007">
    <property type="protein sequence ID" value="KAL3679487.1"/>
    <property type="molecule type" value="Genomic_DNA"/>
</dbReference>
<evidence type="ECO:0000313" key="4">
    <source>
        <dbReference type="Proteomes" id="UP001633002"/>
    </source>
</evidence>
<organism evidence="3 4">
    <name type="scientific">Riccia sorocarpa</name>
    <dbReference type="NCBI Taxonomy" id="122646"/>
    <lineage>
        <taxon>Eukaryota</taxon>
        <taxon>Viridiplantae</taxon>
        <taxon>Streptophyta</taxon>
        <taxon>Embryophyta</taxon>
        <taxon>Marchantiophyta</taxon>
        <taxon>Marchantiopsida</taxon>
        <taxon>Marchantiidae</taxon>
        <taxon>Marchantiales</taxon>
        <taxon>Ricciaceae</taxon>
        <taxon>Riccia</taxon>
    </lineage>
</organism>
<evidence type="ECO:0000256" key="2">
    <source>
        <dbReference type="SAM" id="MobiDB-lite"/>
    </source>
</evidence>
<keyword evidence="1" id="KW-0175">Coiled coil</keyword>
<name>A0ABD3GJU2_9MARC</name>
<comment type="caution">
    <text evidence="3">The sequence shown here is derived from an EMBL/GenBank/DDBJ whole genome shotgun (WGS) entry which is preliminary data.</text>
</comment>
<evidence type="ECO:0008006" key="5">
    <source>
        <dbReference type="Google" id="ProtNLM"/>
    </source>
</evidence>
<evidence type="ECO:0000313" key="3">
    <source>
        <dbReference type="EMBL" id="KAL3679487.1"/>
    </source>
</evidence>
<dbReference type="AlphaFoldDB" id="A0ABD3GJU2"/>
<gene>
    <name evidence="3" type="ORF">R1sor_022443</name>
</gene>
<keyword evidence="4" id="KW-1185">Reference proteome</keyword>
<feature type="region of interest" description="Disordered" evidence="2">
    <location>
        <begin position="12"/>
        <end position="38"/>
    </location>
</feature>
<protein>
    <recommendedName>
        <fullName evidence="5">RING-type domain-containing protein</fullName>
    </recommendedName>
</protein>
<dbReference type="Proteomes" id="UP001633002">
    <property type="component" value="Unassembled WGS sequence"/>
</dbReference>